<gene>
    <name evidence="2" type="ORF">BC962_0826</name>
</gene>
<evidence type="ECO:0000313" key="2">
    <source>
        <dbReference type="EMBL" id="RKS55854.1"/>
    </source>
</evidence>
<dbReference type="RefSeq" id="WP_220660178.1">
    <property type="nucleotide sequence ID" value="NZ_RBLG01000001.1"/>
</dbReference>
<dbReference type="PIRSF" id="PIRSF028431">
    <property type="entry name" value="UCP028431"/>
    <property type="match status" value="1"/>
</dbReference>
<evidence type="ECO:0000259" key="1">
    <source>
        <dbReference type="Pfam" id="PF10091"/>
    </source>
</evidence>
<feature type="domain" description="Glycoamylase-like" evidence="1">
    <location>
        <begin position="225"/>
        <end position="441"/>
    </location>
</feature>
<dbReference type="Pfam" id="PF10091">
    <property type="entry name" value="Glycoamylase"/>
    <property type="match status" value="1"/>
</dbReference>
<organism evidence="2 3">
    <name type="scientific">Gillisia mitskevichiae</name>
    <dbReference type="NCBI Taxonomy" id="270921"/>
    <lineage>
        <taxon>Bacteria</taxon>
        <taxon>Pseudomonadati</taxon>
        <taxon>Bacteroidota</taxon>
        <taxon>Flavobacteriia</taxon>
        <taxon>Flavobacteriales</taxon>
        <taxon>Flavobacteriaceae</taxon>
        <taxon>Gillisia</taxon>
    </lineage>
</organism>
<dbReference type="EMBL" id="RBLG01000001">
    <property type="protein sequence ID" value="RKS55854.1"/>
    <property type="molecule type" value="Genomic_DNA"/>
</dbReference>
<dbReference type="Proteomes" id="UP000276282">
    <property type="component" value="Unassembled WGS sequence"/>
</dbReference>
<comment type="caution">
    <text evidence="2">The sequence shown here is derived from an EMBL/GenBank/DDBJ whole genome shotgun (WGS) entry which is preliminary data.</text>
</comment>
<dbReference type="AlphaFoldDB" id="A0A495PXH4"/>
<protein>
    <recommendedName>
        <fullName evidence="1">Glycoamylase-like domain-containing protein</fullName>
    </recommendedName>
</protein>
<name>A0A495PXH4_9FLAO</name>
<dbReference type="InterPro" id="IPR019282">
    <property type="entry name" value="Glycoamylase-like_cons_dom"/>
</dbReference>
<accession>A0A495PXH4</accession>
<proteinExistence type="predicted"/>
<reference evidence="2 3" key="1">
    <citation type="submission" date="2018-10" db="EMBL/GenBank/DDBJ databases">
        <title>Genomic Encyclopedia of Archaeal and Bacterial Type Strains, Phase II (KMG-II): from individual species to whole genera.</title>
        <authorList>
            <person name="Goeker M."/>
        </authorList>
    </citation>
    <scope>NUCLEOTIDE SEQUENCE [LARGE SCALE GENOMIC DNA]</scope>
    <source>
        <strain evidence="2 3">DSM 19839</strain>
    </source>
</reference>
<sequence>MKHTQFIFTLFFLGIISSGFMSCSSSEDNNGDKPIPTDPNPELPQQLTDAELMDKVQEQTFKYFWDFGHPVSGMARERSDAAAYGGESPNIVTTGGSGFGVMAIIVGVERNYISREQALQRMNTITDFILSGDRFHGALPHWYNGNTGKVRPFFTEDNGGDLVETSFMIQGLLTARQYFDMDNSEENALRDKINSIWDQVEWDWYTNNKKSLTWHWSPEYGFAINHQIKGYNEALITYVLAASSRTHAIDADVYHNGWTSGNDFNNGKLYYQKWQLPLGPDYGGPLFFAHYSFLGLNPEGLTDTYANYWDQNVNHTLINREYSIRNPQSFQGYSASSWGLTASDDNQGYSAHSPTNDNGTITPTAALSSMPYTPNESLQALRNFYYNYDGKLWGQYGFYDAFNKSANWYSNQYLAIDQGPIIVMIENYRTGLLWELFMSSPEIKQGLTKLGFTSPNI</sequence>
<dbReference type="PROSITE" id="PS51257">
    <property type="entry name" value="PROKAR_LIPOPROTEIN"/>
    <property type="match status" value="1"/>
</dbReference>
<dbReference type="InterPro" id="IPR016883">
    <property type="entry name" value="UCP028431"/>
</dbReference>
<evidence type="ECO:0000313" key="3">
    <source>
        <dbReference type="Proteomes" id="UP000276282"/>
    </source>
</evidence>
<keyword evidence="3" id="KW-1185">Reference proteome</keyword>
<dbReference type="Gene3D" id="1.50.10.140">
    <property type="match status" value="1"/>
</dbReference>